<reference evidence="2 3" key="1">
    <citation type="submission" date="2024-01" db="EMBL/GenBank/DDBJ databases">
        <title>A draft genome for a cacao thread blight-causing isolate of Paramarasmius palmivorus.</title>
        <authorList>
            <person name="Baruah I.K."/>
            <person name="Bukari Y."/>
            <person name="Amoako-Attah I."/>
            <person name="Meinhardt L.W."/>
            <person name="Bailey B.A."/>
            <person name="Cohen S.P."/>
        </authorList>
    </citation>
    <scope>NUCLEOTIDE SEQUENCE [LARGE SCALE GENOMIC DNA]</scope>
    <source>
        <strain evidence="2 3">GH-12</strain>
    </source>
</reference>
<dbReference type="Proteomes" id="UP001383192">
    <property type="component" value="Unassembled WGS sequence"/>
</dbReference>
<protein>
    <submittedName>
        <fullName evidence="2">Uncharacterized protein</fullName>
    </submittedName>
</protein>
<sequence>MPNHNPDVDMSDADESSFDYNHLPQSPQSNKSLNDAYETVTDGDASNSSRDGSSDDGRSSPDSDRKMSSVGNDEASSDIVGRKEGSVSSGIEVGEKEGDASSDIEVDGKQGNASSDIEVDGKQEDGSSDIQIADIDERTGDFSDPEVEFVKASKKSYDSEEDGIEMLSFKLNGESTIRSPTQFKGFARRFRCARPGPSTMPAASVSSTSVPNASALASSSSPSNTQKRILGAGLALSGLASSTTATLVPGNALDIIAITNAIVMPT</sequence>
<evidence type="ECO:0000256" key="1">
    <source>
        <dbReference type="SAM" id="MobiDB-lite"/>
    </source>
</evidence>
<feature type="region of interest" description="Disordered" evidence="1">
    <location>
        <begin position="1"/>
        <end position="128"/>
    </location>
</feature>
<name>A0AAW0BH62_9AGAR</name>
<dbReference type="AlphaFoldDB" id="A0AAW0BH62"/>
<keyword evidence="3" id="KW-1185">Reference proteome</keyword>
<dbReference type="EMBL" id="JAYKXP010000110">
    <property type="protein sequence ID" value="KAK7025930.1"/>
    <property type="molecule type" value="Genomic_DNA"/>
</dbReference>
<feature type="compositionally biased region" description="Basic and acidic residues" evidence="1">
    <location>
        <begin position="52"/>
        <end position="67"/>
    </location>
</feature>
<comment type="caution">
    <text evidence="2">The sequence shown here is derived from an EMBL/GenBank/DDBJ whole genome shotgun (WGS) entry which is preliminary data.</text>
</comment>
<gene>
    <name evidence="2" type="ORF">VNI00_015845</name>
</gene>
<evidence type="ECO:0000313" key="2">
    <source>
        <dbReference type="EMBL" id="KAK7025930.1"/>
    </source>
</evidence>
<evidence type="ECO:0000313" key="3">
    <source>
        <dbReference type="Proteomes" id="UP001383192"/>
    </source>
</evidence>
<feature type="compositionally biased region" description="Polar residues" evidence="1">
    <location>
        <begin position="23"/>
        <end position="33"/>
    </location>
</feature>
<organism evidence="2 3">
    <name type="scientific">Paramarasmius palmivorus</name>
    <dbReference type="NCBI Taxonomy" id="297713"/>
    <lineage>
        <taxon>Eukaryota</taxon>
        <taxon>Fungi</taxon>
        <taxon>Dikarya</taxon>
        <taxon>Basidiomycota</taxon>
        <taxon>Agaricomycotina</taxon>
        <taxon>Agaricomycetes</taxon>
        <taxon>Agaricomycetidae</taxon>
        <taxon>Agaricales</taxon>
        <taxon>Marasmiineae</taxon>
        <taxon>Marasmiaceae</taxon>
        <taxon>Paramarasmius</taxon>
    </lineage>
</organism>
<proteinExistence type="predicted"/>
<feature type="compositionally biased region" description="Low complexity" evidence="1">
    <location>
        <begin position="42"/>
        <end position="51"/>
    </location>
</feature>
<accession>A0AAW0BH62</accession>